<feature type="region of interest" description="Disordered" evidence="1">
    <location>
        <begin position="1"/>
        <end position="70"/>
    </location>
</feature>
<comment type="caution">
    <text evidence="2">The sequence shown here is derived from an EMBL/GenBank/DDBJ whole genome shotgun (WGS) entry which is preliminary data.</text>
</comment>
<dbReference type="EMBL" id="JBJQOH010000002">
    <property type="protein sequence ID" value="KAL3695602.1"/>
    <property type="molecule type" value="Genomic_DNA"/>
</dbReference>
<evidence type="ECO:0000256" key="1">
    <source>
        <dbReference type="SAM" id="MobiDB-lite"/>
    </source>
</evidence>
<gene>
    <name evidence="2" type="ORF">R1sor_009678</name>
</gene>
<proteinExistence type="predicted"/>
<sequence>MKAEARARKGKQVAENVPKSPKQRQPKMKTTQTTAGESSVQAAALVREAAKRKRSPATTPPKPRKVRRVSEKDMDISLTVGVPGEDITEVTFEWVSSLWRGRTPTSSCIYKQMLASGQYMPGFKWLSMPHMSRLRAELLWKACVAHDK</sequence>
<feature type="compositionally biased region" description="Polar residues" evidence="1">
    <location>
        <begin position="28"/>
        <end position="41"/>
    </location>
</feature>
<keyword evidence="3" id="KW-1185">Reference proteome</keyword>
<evidence type="ECO:0000313" key="3">
    <source>
        <dbReference type="Proteomes" id="UP001633002"/>
    </source>
</evidence>
<protein>
    <submittedName>
        <fullName evidence="2">Uncharacterized protein</fullName>
    </submittedName>
</protein>
<reference evidence="2 3" key="1">
    <citation type="submission" date="2024-09" db="EMBL/GenBank/DDBJ databases">
        <title>Chromosome-scale assembly of Riccia sorocarpa.</title>
        <authorList>
            <person name="Paukszto L."/>
        </authorList>
    </citation>
    <scope>NUCLEOTIDE SEQUENCE [LARGE SCALE GENOMIC DNA]</scope>
    <source>
        <strain evidence="2">LP-2024</strain>
        <tissue evidence="2">Aerial parts of the thallus</tissue>
    </source>
</reference>
<organism evidence="2 3">
    <name type="scientific">Riccia sorocarpa</name>
    <dbReference type="NCBI Taxonomy" id="122646"/>
    <lineage>
        <taxon>Eukaryota</taxon>
        <taxon>Viridiplantae</taxon>
        <taxon>Streptophyta</taxon>
        <taxon>Embryophyta</taxon>
        <taxon>Marchantiophyta</taxon>
        <taxon>Marchantiopsida</taxon>
        <taxon>Marchantiidae</taxon>
        <taxon>Marchantiales</taxon>
        <taxon>Ricciaceae</taxon>
        <taxon>Riccia</taxon>
    </lineage>
</organism>
<name>A0ABD3HYK1_9MARC</name>
<accession>A0ABD3HYK1</accession>
<dbReference type="Proteomes" id="UP001633002">
    <property type="component" value="Unassembled WGS sequence"/>
</dbReference>
<dbReference type="AlphaFoldDB" id="A0ABD3HYK1"/>
<evidence type="ECO:0000313" key="2">
    <source>
        <dbReference type="EMBL" id="KAL3695602.1"/>
    </source>
</evidence>